<sequence>MIKAIFFDIDGTLISFNTHKVPQSTKDSLNKLRENGVKLFLATGRSPMWLEMIKDMVEFEFDGYVMINGQYCILNDEVVHEMKIPTESIEKLIPYLDEKKISCEFVELDYMYINHINDRVKELREYLGATAPESPIESMERIYKNDIFQLCAYIKEEEEEEFLENLPKCRAVRWNPVFADIIPERGGKDVGIGKILKHLGIKREECMAFGDGGNDISMLKYVGLGVAMGNAGEDVKAVADYVTEDVDNSGIKLALEKYNIL</sequence>
<dbReference type="InterPro" id="IPR006379">
    <property type="entry name" value="HAD-SF_hydro_IIB"/>
</dbReference>
<evidence type="ECO:0000313" key="1">
    <source>
        <dbReference type="EMBL" id="PSJ32324.1"/>
    </source>
</evidence>
<dbReference type="AlphaFoldDB" id="A0A2P7Q2Y0"/>
<evidence type="ECO:0000313" key="2">
    <source>
        <dbReference type="Proteomes" id="UP000241434"/>
    </source>
</evidence>
<proteinExistence type="predicted"/>
<dbReference type="GO" id="GO:0016791">
    <property type="term" value="F:phosphatase activity"/>
    <property type="evidence" value="ECO:0007669"/>
    <property type="project" value="TreeGrafter"/>
</dbReference>
<dbReference type="PROSITE" id="PS01229">
    <property type="entry name" value="COF_2"/>
    <property type="match status" value="1"/>
</dbReference>
<keyword evidence="2" id="KW-1185">Reference proteome</keyword>
<dbReference type="PANTHER" id="PTHR10000:SF25">
    <property type="entry name" value="PHOSPHATASE YKRA-RELATED"/>
    <property type="match status" value="1"/>
</dbReference>
<dbReference type="InterPro" id="IPR036412">
    <property type="entry name" value="HAD-like_sf"/>
</dbReference>
<dbReference type="Gene3D" id="3.30.1240.10">
    <property type="match status" value="1"/>
</dbReference>
<protein>
    <submittedName>
        <fullName evidence="1">Hydrolase Cof</fullName>
    </submittedName>
</protein>
<dbReference type="InterPro" id="IPR000150">
    <property type="entry name" value="Cof"/>
</dbReference>
<name>A0A2P7Q2Y0_9FIRM</name>
<accession>A0A2P7Q2Y0</accession>
<dbReference type="EMBL" id="JYGE01000001">
    <property type="protein sequence ID" value="PSJ32324.1"/>
    <property type="molecule type" value="Genomic_DNA"/>
</dbReference>
<gene>
    <name evidence="1" type="ORF">UF10_00740</name>
</gene>
<dbReference type="PANTHER" id="PTHR10000">
    <property type="entry name" value="PHOSPHOSERINE PHOSPHATASE"/>
    <property type="match status" value="1"/>
</dbReference>
<dbReference type="RefSeq" id="WP_106775942.1">
    <property type="nucleotide sequence ID" value="NZ_JYGE01000001.1"/>
</dbReference>
<dbReference type="NCBIfam" id="TIGR00099">
    <property type="entry name" value="Cof-subfamily"/>
    <property type="match status" value="1"/>
</dbReference>
<dbReference type="Gene3D" id="3.40.50.1000">
    <property type="entry name" value="HAD superfamily/HAD-like"/>
    <property type="match status" value="1"/>
</dbReference>
<dbReference type="OrthoDB" id="9810101at2"/>
<reference evidence="1" key="1">
    <citation type="thesis" date="2015" institute="Rutgers" country="The State University of New Jersey, 14 College Farm Rd., New Brunswick, NJ, USA">
        <title>Ammonia toxicity in bacteria and its implications for treatment of and resource recovery from highly nitrogenous organic wastes.</title>
        <authorList>
            <person name="Luther A.K."/>
        </authorList>
    </citation>
    <scope>NUCLEOTIDE SEQUENCE</scope>
    <source>
        <strain evidence="1">RT-10B</strain>
    </source>
</reference>
<comment type="caution">
    <text evidence="1">The sequence shown here is derived from an EMBL/GenBank/DDBJ whole genome shotgun (WGS) entry which is preliminary data.</text>
</comment>
<dbReference type="SFLD" id="SFLDG01144">
    <property type="entry name" value="C2.B.4:_PGP_Like"/>
    <property type="match status" value="1"/>
</dbReference>
<dbReference type="SFLD" id="SFLDS00003">
    <property type="entry name" value="Haloacid_Dehalogenase"/>
    <property type="match status" value="1"/>
</dbReference>
<organism evidence="1 2">
    <name type="scientific">Peptostreptococcus russellii</name>
    <dbReference type="NCBI Taxonomy" id="215200"/>
    <lineage>
        <taxon>Bacteria</taxon>
        <taxon>Bacillati</taxon>
        <taxon>Bacillota</taxon>
        <taxon>Clostridia</taxon>
        <taxon>Peptostreptococcales</taxon>
        <taxon>Peptostreptococcaceae</taxon>
        <taxon>Peptostreptococcus</taxon>
    </lineage>
</organism>
<dbReference type="SUPFAM" id="SSF56784">
    <property type="entry name" value="HAD-like"/>
    <property type="match status" value="1"/>
</dbReference>
<dbReference type="InterPro" id="IPR023214">
    <property type="entry name" value="HAD_sf"/>
</dbReference>
<dbReference type="SFLD" id="SFLDG01140">
    <property type="entry name" value="C2.B:_Phosphomannomutase_and_P"/>
    <property type="match status" value="1"/>
</dbReference>
<keyword evidence="1" id="KW-0378">Hydrolase</keyword>
<dbReference type="NCBIfam" id="TIGR01484">
    <property type="entry name" value="HAD-SF-IIB"/>
    <property type="match status" value="1"/>
</dbReference>
<dbReference type="GO" id="GO:0000287">
    <property type="term" value="F:magnesium ion binding"/>
    <property type="evidence" value="ECO:0007669"/>
    <property type="project" value="TreeGrafter"/>
</dbReference>
<dbReference type="Proteomes" id="UP000241434">
    <property type="component" value="Unassembled WGS sequence"/>
</dbReference>
<dbReference type="Pfam" id="PF08282">
    <property type="entry name" value="Hydrolase_3"/>
    <property type="match status" value="1"/>
</dbReference>
<dbReference type="GO" id="GO:0005829">
    <property type="term" value="C:cytosol"/>
    <property type="evidence" value="ECO:0007669"/>
    <property type="project" value="TreeGrafter"/>
</dbReference>